<comment type="cofactor">
    <cofactor evidence="5">
        <name>Mg(2+)</name>
        <dbReference type="ChEBI" id="CHEBI:18420"/>
    </cofactor>
</comment>
<organism evidence="7 8">
    <name type="scientific">Phormidesmis priestleyi ULC007</name>
    <dbReference type="NCBI Taxonomy" id="1920490"/>
    <lineage>
        <taxon>Bacteria</taxon>
        <taxon>Bacillati</taxon>
        <taxon>Cyanobacteriota</taxon>
        <taxon>Cyanophyceae</taxon>
        <taxon>Leptolyngbyales</taxon>
        <taxon>Leptolyngbyaceae</taxon>
        <taxon>Phormidesmis</taxon>
    </lineage>
</organism>
<dbReference type="SUPFAM" id="SSF88723">
    <property type="entry name" value="PIN domain-like"/>
    <property type="match status" value="1"/>
</dbReference>
<dbReference type="InterPro" id="IPR002716">
    <property type="entry name" value="PIN_dom"/>
</dbReference>
<evidence type="ECO:0000256" key="5">
    <source>
        <dbReference type="HAMAP-Rule" id="MF_00265"/>
    </source>
</evidence>
<sequence length="147" mass="15851">MGQLTIPASAVVYADTSIFIYTIEVNPDYYGLLQPLWAMVQAKQVEIVSSELTLMEALVVPLRDANTGLVSTYEQFLQSSDIQLVPIDQAVLRGAARLRATTNLKTPDAVHAATALSGGCTIFLTNDSQFRTVPGLSPIVLREVLAA</sequence>
<keyword evidence="5" id="KW-0460">Magnesium</keyword>
<keyword evidence="2 5" id="KW-0540">Nuclease</keyword>
<dbReference type="EMBL" id="PVWG01000005">
    <property type="protein sequence ID" value="PSB20637.1"/>
    <property type="molecule type" value="Genomic_DNA"/>
</dbReference>
<dbReference type="GO" id="GO:0016787">
    <property type="term" value="F:hydrolase activity"/>
    <property type="evidence" value="ECO:0007669"/>
    <property type="project" value="UniProtKB-KW"/>
</dbReference>
<protein>
    <recommendedName>
        <fullName evidence="5">Ribonuclease VapC</fullName>
        <shortName evidence="5">RNase VapC</shortName>
        <ecNumber evidence="5">3.1.-.-</ecNumber>
    </recommendedName>
    <alternativeName>
        <fullName evidence="5">Toxin VapC</fullName>
    </alternativeName>
</protein>
<dbReference type="GO" id="GO:0090729">
    <property type="term" value="F:toxin activity"/>
    <property type="evidence" value="ECO:0007669"/>
    <property type="project" value="UniProtKB-KW"/>
</dbReference>
<dbReference type="InterPro" id="IPR022907">
    <property type="entry name" value="VapC_family"/>
</dbReference>
<comment type="similarity">
    <text evidence="5">Belongs to the PINc/VapC protein family.</text>
</comment>
<proteinExistence type="inferred from homology"/>
<reference evidence="7 8" key="2">
    <citation type="submission" date="2018-03" db="EMBL/GenBank/DDBJ databases">
        <title>The ancient ancestry and fast evolution of plastids.</title>
        <authorList>
            <person name="Moore K.R."/>
            <person name="Magnabosco C."/>
            <person name="Momper L."/>
            <person name="Gold D.A."/>
            <person name="Bosak T."/>
            <person name="Fournier G.P."/>
        </authorList>
    </citation>
    <scope>NUCLEOTIDE SEQUENCE [LARGE SCALE GENOMIC DNA]</scope>
    <source>
        <strain evidence="7 8">ULC007</strain>
    </source>
</reference>
<evidence type="ECO:0000256" key="4">
    <source>
        <dbReference type="ARBA" id="ARBA00022801"/>
    </source>
</evidence>
<dbReference type="EC" id="3.1.-.-" evidence="5"/>
<feature type="binding site" evidence="5">
    <location>
        <position position="108"/>
    </location>
    <ligand>
        <name>Mg(2+)</name>
        <dbReference type="ChEBI" id="CHEBI:18420"/>
    </ligand>
</feature>
<dbReference type="AlphaFoldDB" id="A0A2T1DJG3"/>
<evidence type="ECO:0000256" key="1">
    <source>
        <dbReference type="ARBA" id="ARBA00022649"/>
    </source>
</evidence>
<evidence type="ECO:0000256" key="2">
    <source>
        <dbReference type="ARBA" id="ARBA00022722"/>
    </source>
</evidence>
<dbReference type="Pfam" id="PF01850">
    <property type="entry name" value="PIN"/>
    <property type="match status" value="1"/>
</dbReference>
<keyword evidence="4 5" id="KW-0378">Hydrolase</keyword>
<keyword evidence="5" id="KW-0800">Toxin</keyword>
<accession>A0A2T1DJG3</accession>
<name>A0A2T1DJG3_9CYAN</name>
<dbReference type="GO" id="GO:0000287">
    <property type="term" value="F:magnesium ion binding"/>
    <property type="evidence" value="ECO:0007669"/>
    <property type="project" value="UniProtKB-UniRule"/>
</dbReference>
<comment type="function">
    <text evidence="5">Toxic component of a toxin-antitoxin (TA) system. An RNase.</text>
</comment>
<dbReference type="Proteomes" id="UP000238634">
    <property type="component" value="Unassembled WGS sequence"/>
</dbReference>
<evidence type="ECO:0000313" key="7">
    <source>
        <dbReference type="EMBL" id="PSB20637.1"/>
    </source>
</evidence>
<dbReference type="GO" id="GO:0004540">
    <property type="term" value="F:RNA nuclease activity"/>
    <property type="evidence" value="ECO:0007669"/>
    <property type="project" value="InterPro"/>
</dbReference>
<feature type="domain" description="PIN" evidence="6">
    <location>
        <begin position="12"/>
        <end position="135"/>
    </location>
</feature>
<comment type="caution">
    <text evidence="7">The sequence shown here is derived from an EMBL/GenBank/DDBJ whole genome shotgun (WGS) entry which is preliminary data.</text>
</comment>
<keyword evidence="1 5" id="KW-1277">Toxin-antitoxin system</keyword>
<dbReference type="InterPro" id="IPR029060">
    <property type="entry name" value="PIN-like_dom_sf"/>
</dbReference>
<dbReference type="STRING" id="1920490.GCA_001895925_02673"/>
<keyword evidence="8" id="KW-1185">Reference proteome</keyword>
<evidence type="ECO:0000313" key="8">
    <source>
        <dbReference type="Proteomes" id="UP000238634"/>
    </source>
</evidence>
<dbReference type="HAMAP" id="MF_00265">
    <property type="entry name" value="VapC_Nob1"/>
    <property type="match status" value="1"/>
</dbReference>
<dbReference type="Gene3D" id="3.40.50.1010">
    <property type="entry name" value="5'-nuclease"/>
    <property type="match status" value="1"/>
</dbReference>
<gene>
    <name evidence="5" type="primary">vapC</name>
    <name evidence="7" type="ORF">C7B65_06955</name>
</gene>
<evidence type="ECO:0000256" key="3">
    <source>
        <dbReference type="ARBA" id="ARBA00022723"/>
    </source>
</evidence>
<evidence type="ECO:0000259" key="6">
    <source>
        <dbReference type="Pfam" id="PF01850"/>
    </source>
</evidence>
<dbReference type="OrthoDB" id="574461at2"/>
<dbReference type="RefSeq" id="WP_073070104.1">
    <property type="nucleotide sequence ID" value="NZ_MPPI01000005.1"/>
</dbReference>
<feature type="binding site" evidence="5">
    <location>
        <position position="15"/>
    </location>
    <ligand>
        <name>Mg(2+)</name>
        <dbReference type="ChEBI" id="CHEBI:18420"/>
    </ligand>
</feature>
<reference evidence="7 8" key="1">
    <citation type="submission" date="2018-02" db="EMBL/GenBank/DDBJ databases">
        <authorList>
            <person name="Cohen D.B."/>
            <person name="Kent A.D."/>
        </authorList>
    </citation>
    <scope>NUCLEOTIDE SEQUENCE [LARGE SCALE GENOMIC DNA]</scope>
    <source>
        <strain evidence="7 8">ULC007</strain>
    </source>
</reference>
<keyword evidence="3 5" id="KW-0479">Metal-binding</keyword>